<name>A0A543IKY8_9ACTN</name>
<evidence type="ECO:0000256" key="1">
    <source>
        <dbReference type="SAM" id="MobiDB-lite"/>
    </source>
</evidence>
<sequence>MKRRARKRARLLLTTASRRTDGSDRSRSPRPRGGDRSRDGHAGQPLRTVNPPQPGLRMEPRITSGLTLESGALSETIW</sequence>
<gene>
    <name evidence="2" type="ORF">FHX41_4991</name>
</gene>
<comment type="caution">
    <text evidence="2">The sequence shown here is derived from an EMBL/GenBank/DDBJ whole genome shotgun (WGS) entry which is preliminary data.</text>
</comment>
<accession>A0A543IKY8</accession>
<proteinExistence type="predicted"/>
<dbReference type="AlphaFoldDB" id="A0A543IKY8"/>
<evidence type="ECO:0000313" key="3">
    <source>
        <dbReference type="Proteomes" id="UP000316706"/>
    </source>
</evidence>
<dbReference type="Proteomes" id="UP000316706">
    <property type="component" value="Unassembled WGS sequence"/>
</dbReference>
<dbReference type="EMBL" id="VFPO01000001">
    <property type="protein sequence ID" value="TQM71232.1"/>
    <property type="molecule type" value="Genomic_DNA"/>
</dbReference>
<feature type="region of interest" description="Disordered" evidence="1">
    <location>
        <begin position="1"/>
        <end position="78"/>
    </location>
</feature>
<organism evidence="2 3">
    <name type="scientific">Actinomadura hallensis</name>
    <dbReference type="NCBI Taxonomy" id="337895"/>
    <lineage>
        <taxon>Bacteria</taxon>
        <taxon>Bacillati</taxon>
        <taxon>Actinomycetota</taxon>
        <taxon>Actinomycetes</taxon>
        <taxon>Streptosporangiales</taxon>
        <taxon>Thermomonosporaceae</taxon>
        <taxon>Actinomadura</taxon>
    </lineage>
</organism>
<keyword evidence="3" id="KW-1185">Reference proteome</keyword>
<feature type="compositionally biased region" description="Basic and acidic residues" evidence="1">
    <location>
        <begin position="18"/>
        <end position="41"/>
    </location>
</feature>
<protein>
    <submittedName>
        <fullName evidence="2">Uncharacterized protein</fullName>
    </submittedName>
</protein>
<reference evidence="2 3" key="1">
    <citation type="submission" date="2019-06" db="EMBL/GenBank/DDBJ databases">
        <title>Sequencing the genomes of 1000 actinobacteria strains.</title>
        <authorList>
            <person name="Klenk H.-P."/>
        </authorList>
    </citation>
    <scope>NUCLEOTIDE SEQUENCE [LARGE SCALE GENOMIC DNA]</scope>
    <source>
        <strain evidence="2 3">DSM 45043</strain>
    </source>
</reference>
<feature type="compositionally biased region" description="Basic residues" evidence="1">
    <location>
        <begin position="1"/>
        <end position="10"/>
    </location>
</feature>
<evidence type="ECO:0000313" key="2">
    <source>
        <dbReference type="EMBL" id="TQM71232.1"/>
    </source>
</evidence>